<dbReference type="Pfam" id="PF20432">
    <property type="entry name" value="Xre-like-HTH"/>
    <property type="match status" value="1"/>
</dbReference>
<comment type="caution">
    <text evidence="3">The sequence shown here is derived from an EMBL/GenBank/DDBJ whole genome shotgun (WGS) entry which is preliminary data.</text>
</comment>
<proteinExistence type="predicted"/>
<feature type="domain" description="Antitoxin Xre-like helix-turn-helix" evidence="2">
    <location>
        <begin position="15"/>
        <end position="71"/>
    </location>
</feature>
<evidence type="ECO:0000259" key="1">
    <source>
        <dbReference type="Pfam" id="PF09722"/>
    </source>
</evidence>
<organism evidence="3 4">
    <name type="scientific">Thalassotalea piscium</name>
    <dbReference type="NCBI Taxonomy" id="1230533"/>
    <lineage>
        <taxon>Bacteria</taxon>
        <taxon>Pseudomonadati</taxon>
        <taxon>Pseudomonadota</taxon>
        <taxon>Gammaproteobacteria</taxon>
        <taxon>Alteromonadales</taxon>
        <taxon>Colwelliaceae</taxon>
        <taxon>Thalassotalea</taxon>
    </lineage>
</organism>
<name>A0A7X0NEH5_9GAMM</name>
<keyword evidence="4" id="KW-1185">Reference proteome</keyword>
<dbReference type="GO" id="GO:0003677">
    <property type="term" value="F:DNA binding"/>
    <property type="evidence" value="ECO:0007669"/>
    <property type="project" value="InterPro"/>
</dbReference>
<evidence type="ECO:0000313" key="3">
    <source>
        <dbReference type="EMBL" id="MBB6541947.1"/>
    </source>
</evidence>
<dbReference type="Proteomes" id="UP000537141">
    <property type="component" value="Unassembled WGS sequence"/>
</dbReference>
<accession>A0A7X0NEH5</accession>
<reference evidence="3 4" key="1">
    <citation type="submission" date="2020-08" db="EMBL/GenBank/DDBJ databases">
        <title>Genomic Encyclopedia of Type Strains, Phase IV (KMG-IV): sequencing the most valuable type-strain genomes for metagenomic binning, comparative biology and taxonomic classification.</title>
        <authorList>
            <person name="Goeker M."/>
        </authorList>
    </citation>
    <scope>NUCLEOTIDE SEQUENCE [LARGE SCALE GENOMIC DNA]</scope>
    <source>
        <strain evidence="3 4">DSM 26287</strain>
    </source>
</reference>
<gene>
    <name evidence="3" type="ORF">HNQ55_000422</name>
</gene>
<sequence length="132" mass="14960">MSSQVIENTAIDNINAAGLKAVLNIFKKWECSNEQIQKILSVSRAALHNYKHNPEKAKLTADQLERISYILNIHATLRTVFSNPENQYGFMKMPNNNPYFNGKTPLALIATGKFGILYEVFKRIDTMRGGAW</sequence>
<dbReference type="InterPro" id="IPR046847">
    <property type="entry name" value="Xre-like_HTH"/>
</dbReference>
<dbReference type="AlphaFoldDB" id="A0A7X0NEH5"/>
<evidence type="ECO:0000259" key="2">
    <source>
        <dbReference type="Pfam" id="PF20432"/>
    </source>
</evidence>
<dbReference type="RefSeq" id="WP_184422016.1">
    <property type="nucleotide sequence ID" value="NZ_AP027362.1"/>
</dbReference>
<feature type="domain" description="Antitoxin Xre/MbcA/ParS-like toxin-binding" evidence="1">
    <location>
        <begin position="77"/>
        <end position="130"/>
    </location>
</feature>
<dbReference type="EMBL" id="JACHHU010000002">
    <property type="protein sequence ID" value="MBB6541947.1"/>
    <property type="molecule type" value="Genomic_DNA"/>
</dbReference>
<protein>
    <submittedName>
        <fullName evidence="3">Uncharacterized protein (DUF2384 family)</fullName>
    </submittedName>
</protein>
<dbReference type="InterPro" id="IPR024467">
    <property type="entry name" value="Xre/MbcA/ParS-like_toxin-bd"/>
</dbReference>
<dbReference type="Pfam" id="PF09722">
    <property type="entry name" value="Xre_MbcA_ParS_C"/>
    <property type="match status" value="1"/>
</dbReference>
<evidence type="ECO:0000313" key="4">
    <source>
        <dbReference type="Proteomes" id="UP000537141"/>
    </source>
</evidence>